<feature type="compositionally biased region" description="Low complexity" evidence="1">
    <location>
        <begin position="282"/>
        <end position="293"/>
    </location>
</feature>
<sequence>MTLPLLDGIRIDGLPVEQLYPGWIALERHPVVGQFEVILFQDEDSGRQACWWIEEGAYKGSHVMALRPDVQNRLLTGMDPVFWPLAEGVLGGDIRDDATSFRTDLPSIAFRELSGLWLGRHAPHAIFIAAGHADSGEALTCPDGKPVAEGRMKALLSARRGTDVLVVSSPFSAMPVRAQIEMKLGTATAYRFHDALENSVFYLVWNEATPGNRPSFYYPRGPLLISDDPSGPLIPGWILEWFAQHSGHADLIRAARPFLPEDFGVGQASSLRTPRVPQAAPAAAVVKPTDPAPGKISDNSPEVTEIRESEPVQRRSFLPELPLEPPPVLQSPHKKGLFGRFKSLLGRDDQ</sequence>
<proteinExistence type="predicted"/>
<accession>A0A1B6VLM6</accession>
<dbReference type="AlphaFoldDB" id="A0A1B6VLM6"/>
<feature type="compositionally biased region" description="Basic and acidic residues" evidence="1">
    <location>
        <begin position="304"/>
        <end position="313"/>
    </location>
</feature>
<organism evidence="2 3">
    <name type="scientific">Gluconobacter cerinus</name>
    <dbReference type="NCBI Taxonomy" id="38307"/>
    <lineage>
        <taxon>Bacteria</taxon>
        <taxon>Pseudomonadati</taxon>
        <taxon>Pseudomonadota</taxon>
        <taxon>Alphaproteobacteria</taxon>
        <taxon>Acetobacterales</taxon>
        <taxon>Acetobacteraceae</taxon>
        <taxon>Gluconobacter</taxon>
    </lineage>
</organism>
<gene>
    <name evidence="2" type="ORF">A0123_01506</name>
</gene>
<dbReference type="Proteomes" id="UP000077786">
    <property type="component" value="Unassembled WGS sequence"/>
</dbReference>
<evidence type="ECO:0000313" key="2">
    <source>
        <dbReference type="EMBL" id="OAJ67867.1"/>
    </source>
</evidence>
<feature type="region of interest" description="Disordered" evidence="1">
    <location>
        <begin position="282"/>
        <end position="335"/>
    </location>
</feature>
<dbReference type="PATRIC" id="fig|38307.3.peg.1545"/>
<dbReference type="OrthoDB" id="7281372at2"/>
<dbReference type="RefSeq" id="WP_064274254.1">
    <property type="nucleotide sequence ID" value="NZ_LUTU01000006.1"/>
</dbReference>
<dbReference type="EMBL" id="LUTU01000006">
    <property type="protein sequence ID" value="OAJ67867.1"/>
    <property type="molecule type" value="Genomic_DNA"/>
</dbReference>
<evidence type="ECO:0000313" key="3">
    <source>
        <dbReference type="Proteomes" id="UP000077786"/>
    </source>
</evidence>
<name>A0A1B6VLM6_9PROT</name>
<reference evidence="2 3" key="1">
    <citation type="submission" date="2016-03" db="EMBL/GenBank/DDBJ databases">
        <title>Draft genome sequence of Gluconobacter cerinus strain CECT 9110.</title>
        <authorList>
            <person name="Sainz F."/>
            <person name="Mas A."/>
            <person name="Torija M.J."/>
        </authorList>
    </citation>
    <scope>NUCLEOTIDE SEQUENCE [LARGE SCALE GENOMIC DNA]</scope>
    <source>
        <strain evidence="2 3">CECT 9110</strain>
    </source>
</reference>
<evidence type="ECO:0000256" key="1">
    <source>
        <dbReference type="SAM" id="MobiDB-lite"/>
    </source>
</evidence>
<comment type="caution">
    <text evidence="2">The sequence shown here is derived from an EMBL/GenBank/DDBJ whole genome shotgun (WGS) entry which is preliminary data.</text>
</comment>
<protein>
    <submittedName>
        <fullName evidence="2">Uncharacterized protein</fullName>
    </submittedName>
</protein>